<sequence>MNLSSTFDKAKEVQGQFKGKKVIMGVDDMDIFKGIILKLLAFEYLLQQNHNLQGKLVLVQIVNPALARYEKTAYYAVAECCLVNVVRDGMNLMPYKYIVCRQGSPGMDDDMGIKADSPRTSMLVMLEFIGCSPSPSGATRVQFFDLFSSGFDLFGSGDNKGKPLKEVIVSRKCAEAVLRGAQVYVPGVLACSAHVERGDIVAVSVVVEQYGPNGGWDLKFCKA</sequence>
<accession>A0AAN8T6P4</accession>
<protein>
    <recommendedName>
        <fullName evidence="1">PUA domain-containing protein</fullName>
    </recommendedName>
</protein>
<reference evidence="2 3" key="1">
    <citation type="submission" date="2024-02" db="EMBL/GenBank/DDBJ databases">
        <title>de novo genome assembly of Solanum bulbocastanum strain 11H21.</title>
        <authorList>
            <person name="Hosaka A.J."/>
        </authorList>
    </citation>
    <scope>NUCLEOTIDE SEQUENCE [LARGE SCALE GENOMIC DNA]</scope>
    <source>
        <tissue evidence="2">Young leaves</tissue>
    </source>
</reference>
<dbReference type="PANTHER" id="PTHR10788">
    <property type="entry name" value="TREHALOSE-6-PHOSPHATE SYNTHASE"/>
    <property type="match status" value="1"/>
</dbReference>
<dbReference type="GO" id="GO:0005992">
    <property type="term" value="P:trehalose biosynthetic process"/>
    <property type="evidence" value="ECO:0007669"/>
    <property type="project" value="InterPro"/>
</dbReference>
<dbReference type="AlphaFoldDB" id="A0AAN8T6P4"/>
<dbReference type="SUPFAM" id="SSF53756">
    <property type="entry name" value="UDP-Glycosyltransferase/glycogen phosphorylase"/>
    <property type="match status" value="1"/>
</dbReference>
<proteinExistence type="predicted"/>
<dbReference type="InterPro" id="IPR001830">
    <property type="entry name" value="Glyco_trans_20"/>
</dbReference>
<dbReference type="EMBL" id="JBANQN010000008">
    <property type="protein sequence ID" value="KAK6781620.1"/>
    <property type="molecule type" value="Genomic_DNA"/>
</dbReference>
<keyword evidence="3" id="KW-1185">Reference proteome</keyword>
<dbReference type="Gene3D" id="3.40.50.2000">
    <property type="entry name" value="Glycogen Phosphorylase B"/>
    <property type="match status" value="2"/>
</dbReference>
<evidence type="ECO:0000313" key="3">
    <source>
        <dbReference type="Proteomes" id="UP001371456"/>
    </source>
</evidence>
<dbReference type="Pfam" id="PF00982">
    <property type="entry name" value="Glyco_transf_20"/>
    <property type="match status" value="1"/>
</dbReference>
<organism evidence="2 3">
    <name type="scientific">Solanum bulbocastanum</name>
    <name type="common">Wild potato</name>
    <dbReference type="NCBI Taxonomy" id="147425"/>
    <lineage>
        <taxon>Eukaryota</taxon>
        <taxon>Viridiplantae</taxon>
        <taxon>Streptophyta</taxon>
        <taxon>Embryophyta</taxon>
        <taxon>Tracheophyta</taxon>
        <taxon>Spermatophyta</taxon>
        <taxon>Magnoliopsida</taxon>
        <taxon>eudicotyledons</taxon>
        <taxon>Gunneridae</taxon>
        <taxon>Pentapetalae</taxon>
        <taxon>asterids</taxon>
        <taxon>lamiids</taxon>
        <taxon>Solanales</taxon>
        <taxon>Solanaceae</taxon>
        <taxon>Solanoideae</taxon>
        <taxon>Solaneae</taxon>
        <taxon>Solanum</taxon>
    </lineage>
</organism>
<dbReference type="SUPFAM" id="SSF88697">
    <property type="entry name" value="PUA domain-like"/>
    <property type="match status" value="1"/>
</dbReference>
<dbReference type="InterPro" id="IPR015947">
    <property type="entry name" value="PUA-like_sf"/>
</dbReference>
<dbReference type="Pfam" id="PF01472">
    <property type="entry name" value="PUA"/>
    <property type="match status" value="1"/>
</dbReference>
<dbReference type="PROSITE" id="PS50890">
    <property type="entry name" value="PUA"/>
    <property type="match status" value="1"/>
</dbReference>
<dbReference type="Proteomes" id="UP001371456">
    <property type="component" value="Unassembled WGS sequence"/>
</dbReference>
<name>A0AAN8T6P4_SOLBU</name>
<dbReference type="InterPro" id="IPR002478">
    <property type="entry name" value="PUA"/>
</dbReference>
<feature type="domain" description="PUA" evidence="1">
    <location>
        <begin position="166"/>
        <end position="203"/>
    </location>
</feature>
<dbReference type="GO" id="GO:0003723">
    <property type="term" value="F:RNA binding"/>
    <property type="evidence" value="ECO:0007669"/>
    <property type="project" value="InterPro"/>
</dbReference>
<dbReference type="GO" id="GO:0004805">
    <property type="term" value="F:trehalose-phosphatase activity"/>
    <property type="evidence" value="ECO:0007669"/>
    <property type="project" value="TreeGrafter"/>
</dbReference>
<dbReference type="InterPro" id="IPR036974">
    <property type="entry name" value="PUA_sf"/>
</dbReference>
<dbReference type="GO" id="GO:0005829">
    <property type="term" value="C:cytosol"/>
    <property type="evidence" value="ECO:0007669"/>
    <property type="project" value="TreeGrafter"/>
</dbReference>
<dbReference type="PANTHER" id="PTHR10788:SF14">
    <property type="entry name" value="ALPHA,ALPHA-TREHALOSE-PHOSPHATE SYNTHASE [UDP-FORMING] 9-RELATED"/>
    <property type="match status" value="1"/>
</dbReference>
<evidence type="ECO:0000313" key="2">
    <source>
        <dbReference type="EMBL" id="KAK6781620.1"/>
    </source>
</evidence>
<dbReference type="Gene3D" id="2.30.130.10">
    <property type="entry name" value="PUA domain"/>
    <property type="match status" value="1"/>
</dbReference>
<gene>
    <name evidence="2" type="ORF">RDI58_019416</name>
</gene>
<evidence type="ECO:0000259" key="1">
    <source>
        <dbReference type="Pfam" id="PF01472"/>
    </source>
</evidence>
<comment type="caution">
    <text evidence="2">The sequence shown here is derived from an EMBL/GenBank/DDBJ whole genome shotgun (WGS) entry which is preliminary data.</text>
</comment>